<feature type="compositionally biased region" description="Gly residues" evidence="3">
    <location>
        <begin position="1162"/>
        <end position="1181"/>
    </location>
</feature>
<dbReference type="InterPro" id="IPR002048">
    <property type="entry name" value="EF_hand_dom"/>
</dbReference>
<organism evidence="6 7">
    <name type="scientific">Polarella glacialis</name>
    <name type="common">Dinoflagellate</name>
    <dbReference type="NCBI Taxonomy" id="89957"/>
    <lineage>
        <taxon>Eukaryota</taxon>
        <taxon>Sar</taxon>
        <taxon>Alveolata</taxon>
        <taxon>Dinophyceae</taxon>
        <taxon>Suessiales</taxon>
        <taxon>Suessiaceae</taxon>
        <taxon>Polarella</taxon>
    </lineage>
</organism>
<dbReference type="Gene3D" id="3.50.30.30">
    <property type="match status" value="1"/>
</dbReference>
<dbReference type="PROSITE" id="PS50222">
    <property type="entry name" value="EF_HAND_2"/>
    <property type="match status" value="2"/>
</dbReference>
<dbReference type="SMART" id="SM00054">
    <property type="entry name" value="EFh"/>
    <property type="match status" value="2"/>
</dbReference>
<feature type="domain" description="EF-hand" evidence="5">
    <location>
        <begin position="1238"/>
        <end position="1273"/>
    </location>
</feature>
<evidence type="ECO:0000259" key="4">
    <source>
        <dbReference type="PROSITE" id="PS50011"/>
    </source>
</evidence>
<dbReference type="Gene3D" id="1.10.238.10">
    <property type="entry name" value="EF-hand"/>
    <property type="match status" value="1"/>
</dbReference>
<dbReference type="GO" id="GO:0044773">
    <property type="term" value="P:mitotic DNA damage checkpoint signaling"/>
    <property type="evidence" value="ECO:0007669"/>
    <property type="project" value="TreeGrafter"/>
</dbReference>
<evidence type="ECO:0008006" key="8">
    <source>
        <dbReference type="Google" id="ProtNLM"/>
    </source>
</evidence>
<name>A0A813JPI7_POLGL</name>
<protein>
    <recommendedName>
        <fullName evidence="8">Calmodulin</fullName>
    </recommendedName>
</protein>
<dbReference type="Gene3D" id="2.60.120.920">
    <property type="match status" value="1"/>
</dbReference>
<gene>
    <name evidence="6" type="ORF">PGLA2088_LOCUS23382</name>
</gene>
<feature type="compositionally biased region" description="Acidic residues" evidence="3">
    <location>
        <begin position="628"/>
        <end position="659"/>
    </location>
</feature>
<dbReference type="InterPro" id="IPR043136">
    <property type="entry name" value="B30.2/SPRY_sf"/>
</dbReference>
<dbReference type="SMART" id="SM00220">
    <property type="entry name" value="S_TKc"/>
    <property type="match status" value="1"/>
</dbReference>
<feature type="region of interest" description="Disordered" evidence="3">
    <location>
        <begin position="1156"/>
        <end position="1191"/>
    </location>
</feature>
<dbReference type="SUPFAM" id="SSF47473">
    <property type="entry name" value="EF-hand"/>
    <property type="match status" value="1"/>
</dbReference>
<sequence>AEPRPPGGPCASGSAAKAARWLHEGQPVLSKSSGRLGVVLRQSRGQDCEKVTEEEALLGAGVGEFGGSSASSASPKAGTRLGLKDILRFQDSSCNGAGWAQPPTALTLLPGRWLLERPSSSCSVSVFGTPDGGLWAAGQDDQGVFSVSGTEQHGLLEAKLEYVDVLKPAPAVSTLDGAWHALEVGRKPYWVALEGGRASTAGTAMGYFSAEGGHLWFTERASGKSWRALPKSSDLLCWEDGSIWRRLPAAATALAVRREKPLELDPPRCSSQEVVDSKSKDKDGGTISCSVTCLRNQTDGSAACVVFEVTGNGAIPDAMQTELRVDDRVVEVSRAEFTAGVSQGRGSKYKKSSIKGELFFDDLEIRVGSEVAFRFAGEYSGFSWAILQAAPAALSALVLGLGGGFRIQDNPLRPQQLSGSVGDSLGLHAEGSLGEGTTVSISGKTAEAVTVKRCGQQTSLALRPYDNNDEVCIEVLGPAVISFSFFRTEEDYDILEIAGTSYSGSKLPPPHFVPEGRKAVMNWTSDKSTTDEGWEFTVTAGVSHLRFEDGREVQFGARAAPWNQAGAFLSDAGHQDRGRSEQLLLVHVPDNELGLEAFDRADVAGRLVVISARSEEDKDVEASKKDEDADEEEEEDEESEEDADNEEELAEDKEVEDDEAQGKDKESEDKWLAPFSDKGLFFGRLLPRLQRAAEAGAVGVLFVSTKPSPLGAVKLRRDRKKGLQTMPDELPSIPAVILGQEIGADILSALRQGPKVSVGPSSRRFKLELQEPARPEESRGLAKLCLGAGPALRTVLRAELGRMVKGGRADEESELVLSEAVAALRSELGVAASPSCPLLPRLESGTEAALETWFREKVRKTMPVALPLTSVLPDPDASELRGEVWDYYYKGRLRGAGSFGTVREGWDRFTGDKVAIKKMKLSEDDHVNREDVLREFALLRDLAHPGLLRVLDLFPVGRKLFLVTELASQGDLTHHITCTKKTNEPWIAGIMRQVLQALRFLHRMRVVHHDVKPANILLTEHRLRPPEEDVPVALLADFGLSQVERFTAQEALKQSGAGNGTSSYMPAEWARGLSGPKTDAYALGVTLFEVLSGGNAPGEAVGDDGETPPVDWELVSQCSSGALSVTKALLDPEVGHRASVAEALASPWFWPHRRNQVSASTGGSGGDDAVLGSGGEEGQSGGSCSPDGAGLATVPAALQRRPSSSLAEEFVRRACSRGGCNFLRRAVANLLVAQLGRGPLEKATEAFESLDVDGDGVLSEADLLAALGAAPGSEAAASARAAMIAADVHGRGFLDFREFAASYIETPTLPGVSARGAAEKIFAQLQDMTSASSSRGGALSCSFSSSCCSFYSAKLSSVAKKSGSGVGFVALQERLGCHDKCDQQRLFELFNKLDVNGDGRLTKAAFFSILDIPASPQWTAPAPPAAPLPLVEVLRGCERDATIYGGVVESWSFMTLGQPRFGRSSGRWYYELELRKFEYPQIGWVDEGFTLEDGPSDDGVGDDAHGWAVDGARQRKWHDGPEPWDEARGGGWERHVAVFVGDAVFVLFCCCCCC</sequence>
<dbReference type="GO" id="GO:0004674">
    <property type="term" value="F:protein serine/threonine kinase activity"/>
    <property type="evidence" value="ECO:0007669"/>
    <property type="project" value="TreeGrafter"/>
</dbReference>
<dbReference type="Proteomes" id="UP000626109">
    <property type="component" value="Unassembled WGS sequence"/>
</dbReference>
<dbReference type="InterPro" id="IPR013320">
    <property type="entry name" value="ConA-like_dom_sf"/>
</dbReference>
<dbReference type="PROSITE" id="PS00018">
    <property type="entry name" value="EF_HAND_1"/>
    <property type="match status" value="1"/>
</dbReference>
<dbReference type="PROSITE" id="PS00108">
    <property type="entry name" value="PROTEIN_KINASE_ST"/>
    <property type="match status" value="1"/>
</dbReference>
<dbReference type="Gene3D" id="1.10.510.10">
    <property type="entry name" value="Transferase(Phosphotransferase) domain 1"/>
    <property type="match status" value="1"/>
</dbReference>
<accession>A0A813JPI7</accession>
<dbReference type="PANTHER" id="PTHR44167:SF30">
    <property type="entry name" value="PHOSPHORYLASE KINASE"/>
    <property type="match status" value="1"/>
</dbReference>
<evidence type="ECO:0000256" key="2">
    <source>
        <dbReference type="ARBA" id="ARBA00024334"/>
    </source>
</evidence>
<dbReference type="CDD" id="cd11709">
    <property type="entry name" value="SPRY"/>
    <property type="match status" value="1"/>
</dbReference>
<comment type="similarity">
    <text evidence="2">Belongs to the protein kinase superfamily. Ser/Thr protein kinase family. CDPK subfamily.</text>
</comment>
<feature type="non-terminal residue" evidence="6">
    <location>
        <position position="1"/>
    </location>
</feature>
<dbReference type="InterPro" id="IPR008271">
    <property type="entry name" value="Ser/Thr_kinase_AS"/>
</dbReference>
<dbReference type="PANTHER" id="PTHR44167">
    <property type="entry name" value="OVARIAN-SPECIFIC SERINE/THREONINE-PROTEIN KINASE LOK-RELATED"/>
    <property type="match status" value="1"/>
</dbReference>
<dbReference type="Pfam" id="PF00069">
    <property type="entry name" value="Pkinase"/>
    <property type="match status" value="1"/>
</dbReference>
<dbReference type="PROSITE" id="PS50011">
    <property type="entry name" value="PROTEIN_KINASE_DOM"/>
    <property type="match status" value="1"/>
</dbReference>
<evidence type="ECO:0000313" key="7">
    <source>
        <dbReference type="Proteomes" id="UP000626109"/>
    </source>
</evidence>
<feature type="compositionally biased region" description="Basic and acidic residues" evidence="3">
    <location>
        <begin position="615"/>
        <end position="627"/>
    </location>
</feature>
<dbReference type="EMBL" id="CAJNNW010026179">
    <property type="protein sequence ID" value="CAE8683289.1"/>
    <property type="molecule type" value="Genomic_DNA"/>
</dbReference>
<dbReference type="InterPro" id="IPR000719">
    <property type="entry name" value="Prot_kinase_dom"/>
</dbReference>
<dbReference type="InterPro" id="IPR011009">
    <property type="entry name" value="Kinase-like_dom_sf"/>
</dbReference>
<comment type="caution">
    <text evidence="6">The sequence shown here is derived from an EMBL/GenBank/DDBJ whole genome shotgun (WGS) entry which is preliminary data.</text>
</comment>
<dbReference type="InterPro" id="IPR011992">
    <property type="entry name" value="EF-hand-dom_pair"/>
</dbReference>
<feature type="compositionally biased region" description="Basic and acidic residues" evidence="3">
    <location>
        <begin position="660"/>
        <end position="669"/>
    </location>
</feature>
<evidence type="ECO:0000256" key="1">
    <source>
        <dbReference type="ARBA" id="ARBA00022837"/>
    </source>
</evidence>
<dbReference type="Pfam" id="PF13202">
    <property type="entry name" value="EF-hand_5"/>
    <property type="match status" value="1"/>
</dbReference>
<dbReference type="SUPFAM" id="SSF49899">
    <property type="entry name" value="Concanavalin A-like lectins/glucanases"/>
    <property type="match status" value="1"/>
</dbReference>
<proteinExistence type="inferred from homology"/>
<evidence type="ECO:0000313" key="6">
    <source>
        <dbReference type="EMBL" id="CAE8683289.1"/>
    </source>
</evidence>
<dbReference type="GO" id="GO:0005524">
    <property type="term" value="F:ATP binding"/>
    <property type="evidence" value="ECO:0007669"/>
    <property type="project" value="InterPro"/>
</dbReference>
<feature type="region of interest" description="Disordered" evidence="3">
    <location>
        <begin position="615"/>
        <end position="669"/>
    </location>
</feature>
<evidence type="ECO:0000256" key="3">
    <source>
        <dbReference type="SAM" id="MobiDB-lite"/>
    </source>
</evidence>
<evidence type="ECO:0000259" key="5">
    <source>
        <dbReference type="PROSITE" id="PS50222"/>
    </source>
</evidence>
<dbReference type="GO" id="GO:0005634">
    <property type="term" value="C:nucleus"/>
    <property type="evidence" value="ECO:0007669"/>
    <property type="project" value="TreeGrafter"/>
</dbReference>
<dbReference type="CDD" id="cd00180">
    <property type="entry name" value="PKc"/>
    <property type="match status" value="1"/>
</dbReference>
<reference evidence="6" key="1">
    <citation type="submission" date="2021-02" db="EMBL/GenBank/DDBJ databases">
        <authorList>
            <person name="Dougan E. K."/>
            <person name="Rhodes N."/>
            <person name="Thang M."/>
            <person name="Chan C."/>
        </authorList>
    </citation>
    <scope>NUCLEOTIDE SEQUENCE</scope>
</reference>
<keyword evidence="1" id="KW-0106">Calcium</keyword>
<feature type="domain" description="Protein kinase" evidence="4">
    <location>
        <begin position="888"/>
        <end position="1149"/>
    </location>
</feature>
<dbReference type="SUPFAM" id="SSF56112">
    <property type="entry name" value="Protein kinase-like (PK-like)"/>
    <property type="match status" value="1"/>
</dbReference>
<dbReference type="GO" id="GO:0005509">
    <property type="term" value="F:calcium ion binding"/>
    <property type="evidence" value="ECO:0007669"/>
    <property type="project" value="InterPro"/>
</dbReference>
<feature type="domain" description="EF-hand" evidence="5">
    <location>
        <begin position="1381"/>
        <end position="1416"/>
    </location>
</feature>
<dbReference type="InterPro" id="IPR018247">
    <property type="entry name" value="EF_Hand_1_Ca_BS"/>
</dbReference>